<dbReference type="GO" id="GO:0046872">
    <property type="term" value="F:metal ion binding"/>
    <property type="evidence" value="ECO:0007669"/>
    <property type="project" value="InterPro"/>
</dbReference>
<dbReference type="Proteomes" id="UP000295727">
    <property type="component" value="Chromosome 2"/>
</dbReference>
<evidence type="ECO:0000313" key="3">
    <source>
        <dbReference type="EMBL" id="QBQ99554.1"/>
    </source>
</evidence>
<dbReference type="Pfam" id="PF02655">
    <property type="entry name" value="ATP-grasp_3"/>
    <property type="match status" value="1"/>
</dbReference>
<dbReference type="InterPro" id="IPR024710">
    <property type="entry name" value="MfnD"/>
</dbReference>
<dbReference type="EMBL" id="CP038149">
    <property type="protein sequence ID" value="QBQ99554.1"/>
    <property type="molecule type" value="Genomic_DNA"/>
</dbReference>
<dbReference type="InterPro" id="IPR003806">
    <property type="entry name" value="ATP-grasp_PylC-type"/>
</dbReference>
<accession>A0A4P7CZ87</accession>
<feature type="domain" description="ATP-grasp" evidence="2">
    <location>
        <begin position="131"/>
        <end position="316"/>
    </location>
</feature>
<dbReference type="OrthoDB" id="271331at2"/>
<dbReference type="InterPro" id="IPR040803">
    <property type="entry name" value="MfnD_preATP-grasp"/>
</dbReference>
<dbReference type="InterPro" id="IPR011761">
    <property type="entry name" value="ATP-grasp"/>
</dbReference>
<proteinExistence type="predicted"/>
<dbReference type="Gene3D" id="3.40.50.11770">
    <property type="match status" value="1"/>
</dbReference>
<sequence length="345" mass="36401">MTKVLVYEYISAGGDAAAAASPELLAMGRAMRDPVAGDLARMPGVEVTCVCAAGDTAATPRAPSLTWRVPPRGHDAVAFVGEEAQRHDAVWVIAPETDGVLAALCNAVDAPRWIGCDAAALQVAGSKRRTARHLAQAGIAATRAWSADAPLEPRASAWVVKPDDGAGAIDTHVYHDFRAAQSAFLARCAAREQVTFEEWVEGDALSLSLLCTPGHAELLSVNWQHVNVTQGRLAYEGVTVGAIALDSLVGRACSELAARVARALPGLAGFVGIDVVWHRERGPVIIEINPRVTCAYAGLAARLDTNLAARVLAAHREVQRGTHDAKHEIAHDTAHDGAERICHVA</sequence>
<reference evidence="3 4" key="1">
    <citation type="submission" date="2019-03" db="EMBL/GenBank/DDBJ databases">
        <title>Paraburkholderia sp. 7MH5, isolated from subtropical forest soil.</title>
        <authorList>
            <person name="Gao Z.-H."/>
            <person name="Qiu L.-H."/>
        </authorList>
    </citation>
    <scope>NUCLEOTIDE SEQUENCE [LARGE SCALE GENOMIC DNA]</scope>
    <source>
        <strain evidence="3 4">7MH5</strain>
    </source>
</reference>
<name>A0A4P7CZ87_9BURK</name>
<dbReference type="SUPFAM" id="SSF56059">
    <property type="entry name" value="Glutathione synthetase ATP-binding domain-like"/>
    <property type="match status" value="1"/>
</dbReference>
<dbReference type="PROSITE" id="PS50975">
    <property type="entry name" value="ATP_GRASP"/>
    <property type="match status" value="1"/>
</dbReference>
<protein>
    <submittedName>
        <fullName evidence="3">ATP-grasp domain-containing protein</fullName>
    </submittedName>
</protein>
<dbReference type="PIRSF" id="PIRSF016766">
    <property type="entry name" value="UCP016766_ATPgrasp"/>
    <property type="match status" value="1"/>
</dbReference>
<dbReference type="Gene3D" id="3.30.470.20">
    <property type="entry name" value="ATP-grasp fold, B domain"/>
    <property type="match status" value="1"/>
</dbReference>
<dbReference type="AlphaFoldDB" id="A0A4P7CZ87"/>
<dbReference type="KEGG" id="ppai:E1956_20505"/>
<evidence type="ECO:0000256" key="1">
    <source>
        <dbReference type="PROSITE-ProRule" id="PRU00409"/>
    </source>
</evidence>
<dbReference type="Pfam" id="PF18301">
    <property type="entry name" value="preATP-grasp_3"/>
    <property type="match status" value="1"/>
</dbReference>
<evidence type="ECO:0000259" key="2">
    <source>
        <dbReference type="PROSITE" id="PS50975"/>
    </source>
</evidence>
<dbReference type="RefSeq" id="WP_134752401.1">
    <property type="nucleotide sequence ID" value="NZ_CP038149.1"/>
</dbReference>
<evidence type="ECO:0000313" key="4">
    <source>
        <dbReference type="Proteomes" id="UP000295727"/>
    </source>
</evidence>
<dbReference type="GO" id="GO:0005524">
    <property type="term" value="F:ATP binding"/>
    <property type="evidence" value="ECO:0007669"/>
    <property type="project" value="UniProtKB-UniRule"/>
</dbReference>
<keyword evidence="1" id="KW-0547">Nucleotide-binding</keyword>
<gene>
    <name evidence="3" type="ORF">E1956_20505</name>
</gene>
<keyword evidence="4" id="KW-1185">Reference proteome</keyword>
<organism evidence="3 4">
    <name type="scientific">Paraburkholderia pallida</name>
    <dbReference type="NCBI Taxonomy" id="2547399"/>
    <lineage>
        <taxon>Bacteria</taxon>
        <taxon>Pseudomonadati</taxon>
        <taxon>Pseudomonadota</taxon>
        <taxon>Betaproteobacteria</taxon>
        <taxon>Burkholderiales</taxon>
        <taxon>Burkholderiaceae</taxon>
        <taxon>Paraburkholderia</taxon>
    </lineage>
</organism>
<keyword evidence="1" id="KW-0067">ATP-binding</keyword>